<dbReference type="OrthoDB" id="3231at2759"/>
<feature type="binding site" evidence="10">
    <location>
        <position position="198"/>
    </location>
    <ligand>
        <name>[4Fe-4S] cluster</name>
        <dbReference type="ChEBI" id="CHEBI:49883"/>
        <label>2</label>
        <note>4Fe-4S-S-AdoMet</note>
    </ligand>
</feature>
<feature type="binding site" evidence="10">
    <location>
        <position position="202"/>
    </location>
    <ligand>
        <name>[4Fe-4S] cluster</name>
        <dbReference type="ChEBI" id="CHEBI:49883"/>
        <label>2</label>
        <note>4Fe-4S-S-AdoMet</note>
    </ligand>
</feature>
<evidence type="ECO:0000256" key="3">
    <source>
        <dbReference type="ARBA" id="ARBA00022679"/>
    </source>
</evidence>
<dbReference type="EC" id="2.8.1.8" evidence="10"/>
<comment type="catalytic activity">
    <reaction evidence="9 10">
        <text>[[Fe-S] cluster scaffold protein carrying a second [4Fe-4S](2+) cluster] + N(6)-octanoyl-L-lysyl-[protein] + 2 oxidized [2Fe-2S]-[ferredoxin] + 2 S-adenosyl-L-methionine + 4 H(+) = [[Fe-S] cluster scaffold protein] + N(6)-[(R)-dihydrolipoyl]-L-lysyl-[protein] + 4 Fe(3+) + 2 hydrogen sulfide + 2 5'-deoxyadenosine + 2 L-methionine + 2 reduced [2Fe-2S]-[ferredoxin]</text>
        <dbReference type="Rhea" id="RHEA:16585"/>
        <dbReference type="Rhea" id="RHEA-COMP:9928"/>
        <dbReference type="Rhea" id="RHEA-COMP:10000"/>
        <dbReference type="Rhea" id="RHEA-COMP:10001"/>
        <dbReference type="Rhea" id="RHEA-COMP:10475"/>
        <dbReference type="Rhea" id="RHEA-COMP:14568"/>
        <dbReference type="Rhea" id="RHEA-COMP:14569"/>
        <dbReference type="ChEBI" id="CHEBI:15378"/>
        <dbReference type="ChEBI" id="CHEBI:17319"/>
        <dbReference type="ChEBI" id="CHEBI:29034"/>
        <dbReference type="ChEBI" id="CHEBI:29919"/>
        <dbReference type="ChEBI" id="CHEBI:33722"/>
        <dbReference type="ChEBI" id="CHEBI:33737"/>
        <dbReference type="ChEBI" id="CHEBI:33738"/>
        <dbReference type="ChEBI" id="CHEBI:57844"/>
        <dbReference type="ChEBI" id="CHEBI:59789"/>
        <dbReference type="ChEBI" id="CHEBI:78809"/>
        <dbReference type="ChEBI" id="CHEBI:83100"/>
        <dbReference type="EC" id="2.8.1.8"/>
    </reaction>
</comment>
<proteinExistence type="inferred from homology"/>
<protein>
    <recommendedName>
        <fullName evidence="10">Lipoyl synthase, mitochondrial</fullName>
        <ecNumber evidence="10">2.8.1.8</ecNumber>
    </recommendedName>
    <alternativeName>
        <fullName evidence="10">Lipoate synthase</fullName>
        <shortName evidence="10">LS</shortName>
        <shortName evidence="10">Lip-syn</shortName>
    </alternativeName>
    <alternativeName>
        <fullName evidence="10">Lipoic acid synthase</fullName>
    </alternativeName>
</protein>
<organism evidence="13 14">
    <name type="scientific">Sodiomyces alkalinus (strain CBS 110278 / VKM F-3762 / F11)</name>
    <name type="common">Alkaliphilic filamentous fungus</name>
    <dbReference type="NCBI Taxonomy" id="1314773"/>
    <lineage>
        <taxon>Eukaryota</taxon>
        <taxon>Fungi</taxon>
        <taxon>Dikarya</taxon>
        <taxon>Ascomycota</taxon>
        <taxon>Pezizomycotina</taxon>
        <taxon>Sordariomycetes</taxon>
        <taxon>Hypocreomycetidae</taxon>
        <taxon>Glomerellales</taxon>
        <taxon>Plectosphaerellaceae</taxon>
        <taxon>Sodiomyces</taxon>
    </lineage>
</organism>
<dbReference type="PROSITE" id="PS51918">
    <property type="entry name" value="RADICAL_SAM"/>
    <property type="match status" value="1"/>
</dbReference>
<feature type="binding site" evidence="10">
    <location>
        <position position="167"/>
    </location>
    <ligand>
        <name>[4Fe-4S] cluster</name>
        <dbReference type="ChEBI" id="CHEBI:49883"/>
        <label>1</label>
    </ligand>
</feature>
<evidence type="ECO:0000256" key="6">
    <source>
        <dbReference type="ARBA" id="ARBA00023004"/>
    </source>
</evidence>
<comment type="pathway">
    <text evidence="10">Protein modification; protein lipoylation via endogenous pathway; protein N(6)-(lipoyl)lysine from octanoyl-[acyl-carrier-protein]: step 2/2.</text>
</comment>
<gene>
    <name evidence="13" type="ORF">SODALDRAFT_338575</name>
</gene>
<evidence type="ECO:0000256" key="7">
    <source>
        <dbReference type="ARBA" id="ARBA00023014"/>
    </source>
</evidence>
<comment type="similarity">
    <text evidence="10">Belongs to the radical SAM superfamily. Lipoyl synthase family.</text>
</comment>
<dbReference type="GO" id="GO:0016992">
    <property type="term" value="F:lipoate synthase activity"/>
    <property type="evidence" value="ECO:0007669"/>
    <property type="project" value="UniProtKB-UniRule"/>
</dbReference>
<dbReference type="InterPro" id="IPR007197">
    <property type="entry name" value="rSAM"/>
</dbReference>
<comment type="subcellular location">
    <subcellularLocation>
        <location evidence="1 10">Mitochondrion</location>
    </subcellularLocation>
</comment>
<evidence type="ECO:0000259" key="12">
    <source>
        <dbReference type="PROSITE" id="PS51918"/>
    </source>
</evidence>
<evidence type="ECO:0000313" key="14">
    <source>
        <dbReference type="Proteomes" id="UP000272025"/>
    </source>
</evidence>
<dbReference type="FunFam" id="3.20.20.70:FF:000036">
    <property type="entry name" value="Lipoyl synthase, mitochondrial"/>
    <property type="match status" value="1"/>
</dbReference>
<keyword evidence="5 10" id="KW-0479">Metal-binding</keyword>
<keyword evidence="6 10" id="KW-0408">Iron</keyword>
<dbReference type="AlphaFoldDB" id="A0A3N2Q2U5"/>
<feature type="domain" description="Radical SAM core" evidence="12">
    <location>
        <begin position="181"/>
        <end position="402"/>
    </location>
</feature>
<dbReference type="SUPFAM" id="SSF102114">
    <property type="entry name" value="Radical SAM enzymes"/>
    <property type="match status" value="1"/>
</dbReference>
<dbReference type="HAMAP" id="MF_00206">
    <property type="entry name" value="Lipoyl_synth"/>
    <property type="match status" value="1"/>
</dbReference>
<dbReference type="SFLD" id="SFLDG01058">
    <property type="entry name" value="lipoyl_synthase_like"/>
    <property type="match status" value="1"/>
</dbReference>
<reference evidence="13 14" key="1">
    <citation type="journal article" date="2018" name="Mol. Ecol.">
        <title>The obligate alkalophilic soda-lake fungus Sodiomyces alkalinus has shifted to a protein diet.</title>
        <authorList>
            <person name="Grum-Grzhimaylo A.A."/>
            <person name="Falkoski D.L."/>
            <person name="van den Heuvel J."/>
            <person name="Valero-Jimenez C.A."/>
            <person name="Min B."/>
            <person name="Choi I.G."/>
            <person name="Lipzen A."/>
            <person name="Daum C.G."/>
            <person name="Aanen D.K."/>
            <person name="Tsang A."/>
            <person name="Henrissat B."/>
            <person name="Bilanenko E.N."/>
            <person name="de Vries R.P."/>
            <person name="van Kan J.A.L."/>
            <person name="Grigoriev I.V."/>
            <person name="Debets A.J.M."/>
        </authorList>
    </citation>
    <scope>NUCLEOTIDE SEQUENCE [LARGE SCALE GENOMIC DNA]</scope>
    <source>
        <strain evidence="13 14">F11</strain>
    </source>
</reference>
<dbReference type="GeneID" id="39581266"/>
<comment type="function">
    <text evidence="10">Catalyzes the radical-mediated insertion of two sulfur atoms into the C-6 and C-8 positions of the octanoyl moiety bound to the lipoyl domains of lipoate-dependent enzymes, thereby converting the octanoylated domains into lipoylated derivatives.</text>
</comment>
<dbReference type="PANTHER" id="PTHR10949">
    <property type="entry name" value="LIPOYL SYNTHASE"/>
    <property type="match status" value="1"/>
</dbReference>
<evidence type="ECO:0000313" key="13">
    <source>
        <dbReference type="EMBL" id="ROT41089.1"/>
    </source>
</evidence>
<dbReference type="PANTHER" id="PTHR10949:SF0">
    <property type="entry name" value="LIPOYL SYNTHASE, MITOCHONDRIAL"/>
    <property type="match status" value="1"/>
</dbReference>
<dbReference type="GO" id="GO:0046872">
    <property type="term" value="F:metal ion binding"/>
    <property type="evidence" value="ECO:0007669"/>
    <property type="project" value="UniProtKB-KW"/>
</dbReference>
<feature type="binding site" evidence="10">
    <location>
        <position position="205"/>
    </location>
    <ligand>
        <name>[4Fe-4S] cluster</name>
        <dbReference type="ChEBI" id="CHEBI:49883"/>
        <label>2</label>
        <note>4Fe-4S-S-AdoMet</note>
    </ligand>
</feature>
<evidence type="ECO:0000256" key="5">
    <source>
        <dbReference type="ARBA" id="ARBA00022723"/>
    </source>
</evidence>
<feature type="region of interest" description="Disordered" evidence="11">
    <location>
        <begin position="30"/>
        <end position="82"/>
    </location>
</feature>
<feature type="binding site" evidence="10">
    <location>
        <position position="178"/>
    </location>
    <ligand>
        <name>[4Fe-4S] cluster</name>
        <dbReference type="ChEBI" id="CHEBI:49883"/>
        <label>1</label>
    </ligand>
</feature>
<dbReference type="InterPro" id="IPR006638">
    <property type="entry name" value="Elp3/MiaA/NifB-like_rSAM"/>
</dbReference>
<evidence type="ECO:0000256" key="1">
    <source>
        <dbReference type="ARBA" id="ARBA00004173"/>
    </source>
</evidence>
<dbReference type="NCBIfam" id="NF004019">
    <property type="entry name" value="PRK05481.1"/>
    <property type="match status" value="1"/>
</dbReference>
<feature type="compositionally biased region" description="Low complexity" evidence="11">
    <location>
        <begin position="38"/>
        <end position="75"/>
    </location>
</feature>
<sequence length="452" mass="48442">MTSPAVPLRHARGALTRAIAGQTVRLFATIRPTPPTPTSASASASTSTSTSASTSTSTSTSSSPSSSGLSSSSATQPTQGRRKTYFKDTAVAPFAEFVGSSSTTGGPALSPSEAYEIRTVEVTTPTGKKKTVTRLPEWLKTGIPGGGSANFAAIKRDLRGLGLHTVCEEARCPNIGECWGGSDKNAATATIMLMGDTCTRGCRFCSVKTSRAPPPLDPHEPENTAEALARWGLGYVVLTSVDRDDLADGGARHFAETIRRIKAKKPSILVEALTGDFRGDEEMVAVVAGSGLDVYAHNVETVEGLTPYVRDRRATFRQSLKVLAAAKAAKPELITKTSLMLGLGEQEHEVMDALRELRKTNVDVVTFGQYMRPTKRHLQVERYVTPDEFEMWRQRALDMGFLYCASGPLVRSSYKAGEAFIENVLRKRAGEKAMGGKDLGHTVALEDAPKVL</sequence>
<comment type="cofactor">
    <cofactor evidence="10">
        <name>[4Fe-4S] cluster</name>
        <dbReference type="ChEBI" id="CHEBI:49883"/>
    </cofactor>
    <text evidence="10">Binds 2 [4Fe-4S] clusters per subunit. One cluster is coordinated with 3 cysteines and an exchangeable S-adenosyl-L-methionine.</text>
</comment>
<feature type="binding site" evidence="10">
    <location>
        <position position="413"/>
    </location>
    <ligand>
        <name>[4Fe-4S] cluster</name>
        <dbReference type="ChEBI" id="CHEBI:49883"/>
        <label>1</label>
    </ligand>
</feature>
<dbReference type="CDD" id="cd01335">
    <property type="entry name" value="Radical_SAM"/>
    <property type="match status" value="1"/>
</dbReference>
<dbReference type="EMBL" id="ML119052">
    <property type="protein sequence ID" value="ROT41089.1"/>
    <property type="molecule type" value="Genomic_DNA"/>
</dbReference>
<accession>A0A3N2Q2U5</accession>
<evidence type="ECO:0000256" key="10">
    <source>
        <dbReference type="HAMAP-Rule" id="MF_03123"/>
    </source>
</evidence>
<dbReference type="Gene3D" id="3.20.20.70">
    <property type="entry name" value="Aldolase class I"/>
    <property type="match status" value="1"/>
</dbReference>
<evidence type="ECO:0000256" key="8">
    <source>
        <dbReference type="ARBA" id="ARBA00023128"/>
    </source>
</evidence>
<keyword evidence="8 10" id="KW-0496">Mitochondrion</keyword>
<dbReference type="GO" id="GO:0005739">
    <property type="term" value="C:mitochondrion"/>
    <property type="evidence" value="ECO:0007669"/>
    <property type="project" value="UniProtKB-SubCell"/>
</dbReference>
<evidence type="ECO:0000256" key="4">
    <source>
        <dbReference type="ARBA" id="ARBA00022691"/>
    </source>
</evidence>
<dbReference type="GO" id="GO:0009249">
    <property type="term" value="P:protein lipoylation"/>
    <property type="evidence" value="ECO:0007669"/>
    <property type="project" value="UniProtKB-UniRule"/>
</dbReference>
<name>A0A3N2Q2U5_SODAK</name>
<dbReference type="STRING" id="1314773.A0A3N2Q2U5"/>
<dbReference type="InterPro" id="IPR003698">
    <property type="entry name" value="Lipoyl_synth"/>
</dbReference>
<dbReference type="SFLD" id="SFLDS00029">
    <property type="entry name" value="Radical_SAM"/>
    <property type="match status" value="1"/>
</dbReference>
<dbReference type="InterPro" id="IPR013785">
    <property type="entry name" value="Aldolase_TIM"/>
</dbReference>
<dbReference type="SMART" id="SM00729">
    <property type="entry name" value="Elp3"/>
    <property type="match status" value="1"/>
</dbReference>
<dbReference type="Proteomes" id="UP000272025">
    <property type="component" value="Unassembled WGS sequence"/>
</dbReference>
<dbReference type="Pfam" id="PF04055">
    <property type="entry name" value="Radical_SAM"/>
    <property type="match status" value="1"/>
</dbReference>
<dbReference type="SFLD" id="SFLDF00271">
    <property type="entry name" value="lipoyl_synthase"/>
    <property type="match status" value="1"/>
</dbReference>
<keyword evidence="2 10" id="KW-0004">4Fe-4S</keyword>
<keyword evidence="4 10" id="KW-0949">S-adenosyl-L-methionine</keyword>
<dbReference type="Pfam" id="PF16881">
    <property type="entry name" value="LIAS_N"/>
    <property type="match status" value="1"/>
</dbReference>
<evidence type="ECO:0000256" key="2">
    <source>
        <dbReference type="ARBA" id="ARBA00022485"/>
    </source>
</evidence>
<dbReference type="NCBIfam" id="NF009544">
    <property type="entry name" value="PRK12928.1"/>
    <property type="match status" value="1"/>
</dbReference>
<evidence type="ECO:0000256" key="9">
    <source>
        <dbReference type="ARBA" id="ARBA00047326"/>
    </source>
</evidence>
<dbReference type="InterPro" id="IPR031691">
    <property type="entry name" value="LIAS_N"/>
</dbReference>
<feature type="binding site" evidence="10">
    <location>
        <position position="172"/>
    </location>
    <ligand>
        <name>[4Fe-4S] cluster</name>
        <dbReference type="ChEBI" id="CHEBI:49883"/>
        <label>1</label>
    </ligand>
</feature>
<dbReference type="RefSeq" id="XP_028468895.1">
    <property type="nucleotide sequence ID" value="XM_028612788.1"/>
</dbReference>
<dbReference type="GO" id="GO:0051539">
    <property type="term" value="F:4 iron, 4 sulfur cluster binding"/>
    <property type="evidence" value="ECO:0007669"/>
    <property type="project" value="UniProtKB-UniRule"/>
</dbReference>
<dbReference type="NCBIfam" id="TIGR00510">
    <property type="entry name" value="lipA"/>
    <property type="match status" value="1"/>
</dbReference>
<keyword evidence="3 10" id="KW-0808">Transferase</keyword>
<dbReference type="InterPro" id="IPR058240">
    <property type="entry name" value="rSAM_sf"/>
</dbReference>
<keyword evidence="14" id="KW-1185">Reference proteome</keyword>
<keyword evidence="7 10" id="KW-0411">Iron-sulfur</keyword>
<evidence type="ECO:0000256" key="11">
    <source>
        <dbReference type="SAM" id="MobiDB-lite"/>
    </source>
</evidence>
<dbReference type="UniPathway" id="UPA00538">
    <property type="reaction ID" value="UER00593"/>
</dbReference>